<accession>A0AAQ3SW32</accession>
<dbReference type="InterPro" id="IPR012337">
    <property type="entry name" value="RNaseH-like_sf"/>
</dbReference>
<dbReference type="InterPro" id="IPR057670">
    <property type="entry name" value="SH3_retrovirus"/>
</dbReference>
<evidence type="ECO:0000313" key="3">
    <source>
        <dbReference type="Proteomes" id="UP001341281"/>
    </source>
</evidence>
<sequence length="232" mass="25972">MWLALLSSKGHAVAAIKEFQARVEAESGCKLLALQMDRGGEFTSREFMTARQMNGVVERRNATVVGTARSLLKAKGPPAWFWGEAVHAAVYLLNRVPTKGKTPFEVWYGKKPAVHHLKTFGCIVYVKNTVPHLKKLEDRGRKMIFVGYEKGSKAYRAYDPVAKRVHVTCDVVFDEAAQWDWSGGDKNSTGADHGGNNTFTVEYRELDVDRDDDVPLRFRTVENIRAASNSLP</sequence>
<evidence type="ECO:0000259" key="1">
    <source>
        <dbReference type="Pfam" id="PF25597"/>
    </source>
</evidence>
<dbReference type="Pfam" id="PF25597">
    <property type="entry name" value="SH3_retrovirus"/>
    <property type="match status" value="1"/>
</dbReference>
<name>A0AAQ3SW32_PASNO</name>
<keyword evidence="3" id="KW-1185">Reference proteome</keyword>
<dbReference type="EMBL" id="CP144746">
    <property type="protein sequence ID" value="WVZ61112.1"/>
    <property type="molecule type" value="Genomic_DNA"/>
</dbReference>
<dbReference type="PANTHER" id="PTHR42648:SF25">
    <property type="entry name" value="RNA-DIRECTED DNA POLYMERASE"/>
    <property type="match status" value="1"/>
</dbReference>
<dbReference type="InterPro" id="IPR036397">
    <property type="entry name" value="RNaseH_sf"/>
</dbReference>
<dbReference type="InterPro" id="IPR039537">
    <property type="entry name" value="Retrotran_Ty1/copia-like"/>
</dbReference>
<dbReference type="SUPFAM" id="SSF53098">
    <property type="entry name" value="Ribonuclease H-like"/>
    <property type="match status" value="1"/>
</dbReference>
<evidence type="ECO:0000313" key="2">
    <source>
        <dbReference type="EMBL" id="WVZ61112.1"/>
    </source>
</evidence>
<feature type="domain" description="Retroviral polymerase SH3-like" evidence="1">
    <location>
        <begin position="122"/>
        <end position="183"/>
    </location>
</feature>
<dbReference type="GO" id="GO:0003676">
    <property type="term" value="F:nucleic acid binding"/>
    <property type="evidence" value="ECO:0007669"/>
    <property type="project" value="InterPro"/>
</dbReference>
<dbReference type="Gene3D" id="3.30.420.10">
    <property type="entry name" value="Ribonuclease H-like superfamily/Ribonuclease H"/>
    <property type="match status" value="1"/>
</dbReference>
<organism evidence="2 3">
    <name type="scientific">Paspalum notatum var. saurae</name>
    <dbReference type="NCBI Taxonomy" id="547442"/>
    <lineage>
        <taxon>Eukaryota</taxon>
        <taxon>Viridiplantae</taxon>
        <taxon>Streptophyta</taxon>
        <taxon>Embryophyta</taxon>
        <taxon>Tracheophyta</taxon>
        <taxon>Spermatophyta</taxon>
        <taxon>Magnoliopsida</taxon>
        <taxon>Liliopsida</taxon>
        <taxon>Poales</taxon>
        <taxon>Poaceae</taxon>
        <taxon>PACMAD clade</taxon>
        <taxon>Panicoideae</taxon>
        <taxon>Andropogonodae</taxon>
        <taxon>Paspaleae</taxon>
        <taxon>Paspalinae</taxon>
        <taxon>Paspalum</taxon>
    </lineage>
</organism>
<dbReference type="AlphaFoldDB" id="A0AAQ3SW32"/>
<dbReference type="PANTHER" id="PTHR42648">
    <property type="entry name" value="TRANSPOSASE, PUTATIVE-RELATED"/>
    <property type="match status" value="1"/>
</dbReference>
<gene>
    <name evidence="2" type="ORF">U9M48_011034</name>
</gene>
<dbReference type="Proteomes" id="UP001341281">
    <property type="component" value="Chromosome 02"/>
</dbReference>
<protein>
    <recommendedName>
        <fullName evidence="1">Retroviral polymerase SH3-like domain-containing protein</fullName>
    </recommendedName>
</protein>
<reference evidence="2 3" key="1">
    <citation type="submission" date="2024-02" db="EMBL/GenBank/DDBJ databases">
        <title>High-quality chromosome-scale genome assembly of Pensacola bahiagrass (Paspalum notatum Flugge var. saurae).</title>
        <authorList>
            <person name="Vega J.M."/>
            <person name="Podio M."/>
            <person name="Orjuela J."/>
            <person name="Siena L.A."/>
            <person name="Pessino S.C."/>
            <person name="Combes M.C."/>
            <person name="Mariac C."/>
            <person name="Albertini E."/>
            <person name="Pupilli F."/>
            <person name="Ortiz J.P.A."/>
            <person name="Leblanc O."/>
        </authorList>
    </citation>
    <scope>NUCLEOTIDE SEQUENCE [LARGE SCALE GENOMIC DNA]</scope>
    <source>
        <strain evidence="2">R1</strain>
        <tissue evidence="2">Leaf</tissue>
    </source>
</reference>
<proteinExistence type="predicted"/>